<feature type="domain" description="Proline dehydrogenase" evidence="8">
    <location>
        <begin position="191"/>
        <end position="487"/>
    </location>
</feature>
<comment type="cofactor">
    <cofactor evidence="5">
        <name>FAD</name>
        <dbReference type="ChEBI" id="CHEBI:57692"/>
    </cofactor>
</comment>
<dbReference type="Pfam" id="PF14850">
    <property type="entry name" value="Pro_dh-DNA_bdg"/>
    <property type="match status" value="1"/>
</dbReference>
<dbReference type="CDD" id="cd07125">
    <property type="entry name" value="ALDH_PutA-P5CDH"/>
    <property type="match status" value="1"/>
</dbReference>
<feature type="domain" description="Proline dehydrogenase PutA" evidence="9">
    <location>
        <begin position="67"/>
        <end position="180"/>
    </location>
</feature>
<dbReference type="Proteomes" id="UP000031643">
    <property type="component" value="Chromosome"/>
</dbReference>
<keyword evidence="5" id="KW-0642">Proline metabolism</keyword>
<dbReference type="EC" id="1.5.5.2" evidence="5"/>
<comment type="function">
    <text evidence="5">Oxidizes proline to glutamate for use as a carbon and nitrogen source.</text>
</comment>
<keyword evidence="2 5" id="KW-0560">Oxidoreductase</keyword>
<evidence type="ECO:0000256" key="6">
    <source>
        <dbReference type="PIRSR" id="PIRSR000197-1"/>
    </source>
</evidence>
<evidence type="ECO:0000259" key="10">
    <source>
        <dbReference type="Pfam" id="PF18327"/>
    </source>
</evidence>
<protein>
    <recommendedName>
        <fullName evidence="5">Bifunctional protein PutA</fullName>
    </recommendedName>
    <domain>
        <recommendedName>
            <fullName evidence="5">Proline dehydrogenase</fullName>
            <ecNumber evidence="5">1.5.5.2</ecNumber>
        </recommendedName>
        <alternativeName>
            <fullName evidence="5">Proline oxidase</fullName>
        </alternativeName>
    </domain>
    <domain>
        <recommendedName>
            <fullName evidence="5">Delta-1-pyrroline-5-carboxylate dehydrogenase</fullName>
            <shortName evidence="5">P5C dehydrogenase</shortName>
            <ecNumber evidence="5">1.2.1.88</ecNumber>
        </recommendedName>
        <alternativeName>
            <fullName evidence="5">L-glutamate gamma-semialdehyde dehydrogenase</fullName>
        </alternativeName>
    </domain>
</protein>
<dbReference type="PIRSF" id="PIRSF000197">
    <property type="entry name" value="Bifunct_PutA"/>
    <property type="match status" value="1"/>
</dbReference>
<dbReference type="GO" id="GO:0009898">
    <property type="term" value="C:cytoplasmic side of plasma membrane"/>
    <property type="evidence" value="ECO:0007669"/>
    <property type="project" value="TreeGrafter"/>
</dbReference>
<reference evidence="11 12" key="1">
    <citation type="submission" date="2014-09" db="EMBL/GenBank/DDBJ databases">
        <title>Genome sequencing of Methyloceanibacter caenitepidi Gela4.</title>
        <authorList>
            <person name="Takeuchi M."/>
            <person name="Susumu S."/>
            <person name="Kamagata Y."/>
            <person name="Oshima K."/>
            <person name="Hattori M."/>
            <person name="Iwasaki W."/>
        </authorList>
    </citation>
    <scope>NUCLEOTIDE SEQUENCE [LARGE SCALE GENOMIC DNA]</scope>
    <source>
        <strain evidence="11 12">Gela4</strain>
    </source>
</reference>
<dbReference type="GO" id="GO:0003677">
    <property type="term" value="F:DNA binding"/>
    <property type="evidence" value="ECO:0007669"/>
    <property type="project" value="UniProtKB-KW"/>
</dbReference>
<keyword evidence="5" id="KW-0805">Transcription regulation</keyword>
<keyword evidence="5" id="KW-0678">Repressor</keyword>
<dbReference type="EMBL" id="AP014648">
    <property type="protein sequence ID" value="BAQ17682.1"/>
    <property type="molecule type" value="Genomic_DNA"/>
</dbReference>
<dbReference type="InterPro" id="IPR050485">
    <property type="entry name" value="Proline_metab_enzyme"/>
</dbReference>
<keyword evidence="5" id="KW-0238">DNA-binding</keyword>
<keyword evidence="5" id="KW-0804">Transcription</keyword>
<dbReference type="FunFam" id="3.40.309.10:FF:000005">
    <property type="entry name" value="1-pyrroline-5-carboxylate dehydrogenase 1"/>
    <property type="match status" value="1"/>
</dbReference>
<feature type="domain" description="Proline utilization A proline dehydrogenase N-terminal" evidence="10">
    <location>
        <begin position="14"/>
        <end position="57"/>
    </location>
</feature>
<dbReference type="KEGG" id="mcg:GL4_2240"/>
<dbReference type="GO" id="GO:0010133">
    <property type="term" value="P:L-proline catabolic process to L-glutamate"/>
    <property type="evidence" value="ECO:0007669"/>
    <property type="project" value="UniProtKB-UniRule"/>
</dbReference>
<dbReference type="InterPro" id="IPR005933">
    <property type="entry name" value="PutA_C"/>
</dbReference>
<dbReference type="SUPFAM" id="SSF53720">
    <property type="entry name" value="ALDH-like"/>
    <property type="match status" value="1"/>
</dbReference>
<feature type="active site" evidence="6">
    <location>
        <position position="840"/>
    </location>
</feature>
<dbReference type="AlphaFoldDB" id="A0A0A8K560"/>
<dbReference type="GO" id="GO:0004657">
    <property type="term" value="F:proline dehydrogenase activity"/>
    <property type="evidence" value="ECO:0007669"/>
    <property type="project" value="UniProtKB-UniRule"/>
</dbReference>
<dbReference type="GO" id="GO:0003700">
    <property type="term" value="F:DNA-binding transcription factor activity"/>
    <property type="evidence" value="ECO:0007669"/>
    <property type="project" value="InterPro"/>
</dbReference>
<evidence type="ECO:0000256" key="1">
    <source>
        <dbReference type="ARBA" id="ARBA00004786"/>
    </source>
</evidence>
<keyword evidence="5" id="KW-0285">Flavoprotein</keyword>
<dbReference type="InterPro" id="IPR024089">
    <property type="entry name" value="PRODH_PutA_dom_I/II"/>
</dbReference>
<dbReference type="Gene3D" id="1.20.5.460">
    <property type="entry name" value="Single helix bin"/>
    <property type="match status" value="1"/>
</dbReference>
<dbReference type="UniPathway" id="UPA00261">
    <property type="reaction ID" value="UER00373"/>
</dbReference>
<dbReference type="NCBIfam" id="TIGR01238">
    <property type="entry name" value="D1pyr5carbox3"/>
    <property type="match status" value="1"/>
</dbReference>
<evidence type="ECO:0000313" key="12">
    <source>
        <dbReference type="Proteomes" id="UP000031643"/>
    </source>
</evidence>
<comment type="catalytic activity">
    <reaction evidence="4 5">
        <text>L-glutamate 5-semialdehyde + NAD(+) + H2O = L-glutamate + NADH + 2 H(+)</text>
        <dbReference type="Rhea" id="RHEA:30235"/>
        <dbReference type="ChEBI" id="CHEBI:15377"/>
        <dbReference type="ChEBI" id="CHEBI:15378"/>
        <dbReference type="ChEBI" id="CHEBI:29985"/>
        <dbReference type="ChEBI" id="CHEBI:57540"/>
        <dbReference type="ChEBI" id="CHEBI:57945"/>
        <dbReference type="ChEBI" id="CHEBI:58066"/>
        <dbReference type="EC" id="1.2.1.88"/>
    </reaction>
</comment>
<dbReference type="GO" id="GO:0003842">
    <property type="term" value="F:L-glutamate gamma-semialdehyde dehydrogenase activity"/>
    <property type="evidence" value="ECO:0007669"/>
    <property type="project" value="UniProtKB-UniRule"/>
</dbReference>
<dbReference type="InterPro" id="IPR016163">
    <property type="entry name" value="Ald_DH_C"/>
</dbReference>
<dbReference type="InterPro" id="IPR016161">
    <property type="entry name" value="Ald_DH/histidinol_DH"/>
</dbReference>
<dbReference type="InterPro" id="IPR029041">
    <property type="entry name" value="FAD-linked_oxidoreductase-like"/>
</dbReference>
<dbReference type="Gene3D" id="3.40.605.10">
    <property type="entry name" value="Aldehyde Dehydrogenase, Chain A, domain 1"/>
    <property type="match status" value="1"/>
</dbReference>
<dbReference type="Pfam" id="PF18327">
    <property type="entry name" value="PRODH"/>
    <property type="match status" value="1"/>
</dbReference>
<dbReference type="STRING" id="1384459.GL4_2240"/>
<dbReference type="PANTHER" id="PTHR42862:SF1">
    <property type="entry name" value="DELTA-1-PYRROLINE-5-CARBOXYLATE DEHYDROGENASE 2, ISOFORM A-RELATED"/>
    <property type="match status" value="1"/>
</dbReference>
<evidence type="ECO:0000256" key="4">
    <source>
        <dbReference type="ARBA" id="ARBA00048142"/>
    </source>
</evidence>
<organism evidence="11 12">
    <name type="scientific">Methyloceanibacter caenitepidi</name>
    <dbReference type="NCBI Taxonomy" id="1384459"/>
    <lineage>
        <taxon>Bacteria</taxon>
        <taxon>Pseudomonadati</taxon>
        <taxon>Pseudomonadota</taxon>
        <taxon>Alphaproteobacteria</taxon>
        <taxon>Hyphomicrobiales</taxon>
        <taxon>Hyphomicrobiaceae</taxon>
        <taxon>Methyloceanibacter</taxon>
    </lineage>
</organism>
<evidence type="ECO:0000259" key="8">
    <source>
        <dbReference type="Pfam" id="PF01619"/>
    </source>
</evidence>
<keyword evidence="12" id="KW-1185">Reference proteome</keyword>
<evidence type="ECO:0000256" key="5">
    <source>
        <dbReference type="PIRNR" id="PIRNR000197"/>
    </source>
</evidence>
<dbReference type="Pfam" id="PF00171">
    <property type="entry name" value="Aldedh"/>
    <property type="match status" value="1"/>
</dbReference>
<name>A0A0A8K560_9HYPH</name>
<dbReference type="SUPFAM" id="SSF51730">
    <property type="entry name" value="FAD-linked oxidoreductase"/>
    <property type="match status" value="1"/>
</dbReference>
<dbReference type="PANTHER" id="PTHR42862">
    <property type="entry name" value="DELTA-1-PYRROLINE-5-CARBOXYLATE DEHYDROGENASE 1, ISOFORM A-RELATED"/>
    <property type="match status" value="1"/>
</dbReference>
<dbReference type="PROSITE" id="PS00070">
    <property type="entry name" value="ALDEHYDE_DEHYDR_CYS"/>
    <property type="match status" value="1"/>
</dbReference>
<dbReference type="NCBIfam" id="NF008869">
    <property type="entry name" value="PRK11904.1"/>
    <property type="match status" value="1"/>
</dbReference>
<sequence length="1054" mass="111687">MGSSVPDTGDGLGRQDLSAALLADEDALVTALIDAARFDSDDRHRIARIATRLVEAAREGRHAQGGIDSFLAEYGLSSDEGVLLLCLAEALLRIPDGATADRLIAGTIGSGDWARHLGHSDSVLVNASTWGLMLTGHLLDWGGDKSADLGARLQRLVARSGEPVIREAVRRAMRILGKQFVLGETIQGALDNAAPDMRDGYRFSFDMLGEGARTAEDAERYGRRYTEAASAIATRIGPPAARTEDILHERSGLSVKLSALHPRYVASQEARLHRELVPRVRALALQMREVWLPLTVDAEEAERLDLSLSMLEPLFADPALSNWNGLGLAVQAYSKRALPLIAWLARIAEKTGRRIPVRLVKGAYWDSEIKWAQEAGLAGYPVFTRKVNTDVAYLAAARALLARPDCFYPQFATHNAHTIAAVADLAGDAPYEFQRLFGMGAPVYREVVEGLKKPCRIYAPVGGHRDLLAYLVRRLLENGANTSFVHRLADDEAPIPAIIADPVETAARLPEKANPAIPIPPDLYGAERGNSLGLPLWDDATRTPLLAAMIDALRAPATAAPIVSGRAIDTGRTMSIVSPHDRRVVVGTCTLADEKAVDAALDAAKAAAQGWDQLGGAARAAILERAADLFEAARPGLMALLVREAGKTLPNAQSDLREAVDFLRYYAAEARAKFETPVTLPGPTGESNEMSLHGRGVFAAISPWNFPLAIFTGQVAGALAAGNAVVAKPAEQTPLTAAAAISLLHAAGVPGDVLHLLPGPGETVGKALVSDERVDGVVFTGGTDTGKTIAMALAARPGPIPKLIAETGGLNAMIVDSSALPEQVVDDVLRSAFDSAGQRCSALRVLFLQSDIADPVIDMLVGAAQELTLGDPLDYATDIGPVIDAEAKAALEAHKETMRGEARVLFDPKLDPALSHGTFVAPAIFEIPEIGVLEREVFGPILHVVRYDGQRLGEICEAINATGYGLTLGLHSRIKATADFVAERVRVGNIYVNRNQIGAVVGVQPFGGEGLSGTGPKAGGPHYLDAFAVERVRTTNLTAAGGNASLLAAGGDDS</sequence>
<accession>A0A0A8K560</accession>
<gene>
    <name evidence="11" type="ORF">GL4_2240</name>
</gene>
<comment type="similarity">
    <text evidence="5">In the C-terminal section; belongs to the aldehyde dehydrogenase family.</text>
</comment>
<feature type="domain" description="Aldehyde dehydrogenase" evidence="7">
    <location>
        <begin position="572"/>
        <end position="1028"/>
    </location>
</feature>
<comment type="pathway">
    <text evidence="1 5">Amino-acid degradation; L-proline degradation into L-glutamate; L-glutamate from L-proline: step 2/2.</text>
</comment>
<proteinExistence type="inferred from homology"/>
<dbReference type="InterPro" id="IPR015590">
    <property type="entry name" value="Aldehyde_DH_dom"/>
</dbReference>
<evidence type="ECO:0000313" key="11">
    <source>
        <dbReference type="EMBL" id="BAQ17682.1"/>
    </source>
</evidence>
<evidence type="ECO:0000256" key="3">
    <source>
        <dbReference type="ARBA" id="ARBA00023027"/>
    </source>
</evidence>
<keyword evidence="3 5" id="KW-0520">NAD</keyword>
<dbReference type="HOGENOM" id="CLU_005682_1_0_5"/>
<evidence type="ECO:0000256" key="2">
    <source>
        <dbReference type="ARBA" id="ARBA00023002"/>
    </source>
</evidence>
<comment type="similarity">
    <text evidence="5">In the N-terminal section; belongs to the proline dehydrogenase family.</text>
</comment>
<keyword evidence="5" id="KW-0274">FAD</keyword>
<comment type="pathway">
    <text evidence="5">Amino-acid degradation; L-proline degradation into L-glutamate; L-glutamate from L-proline: step 1/2.</text>
</comment>
<dbReference type="Gene3D" id="3.40.309.10">
    <property type="entry name" value="Aldehyde Dehydrogenase, Chain A, domain 2"/>
    <property type="match status" value="1"/>
</dbReference>
<comment type="catalytic activity">
    <reaction evidence="5">
        <text>L-proline + a quinone = (S)-1-pyrroline-5-carboxylate + a quinol + H(+)</text>
        <dbReference type="Rhea" id="RHEA:23784"/>
        <dbReference type="ChEBI" id="CHEBI:15378"/>
        <dbReference type="ChEBI" id="CHEBI:17388"/>
        <dbReference type="ChEBI" id="CHEBI:24646"/>
        <dbReference type="ChEBI" id="CHEBI:60039"/>
        <dbReference type="ChEBI" id="CHEBI:132124"/>
        <dbReference type="EC" id="1.5.5.2"/>
    </reaction>
</comment>
<evidence type="ECO:0000259" key="7">
    <source>
        <dbReference type="Pfam" id="PF00171"/>
    </source>
</evidence>
<dbReference type="Gene3D" id="3.20.20.220">
    <property type="match status" value="1"/>
</dbReference>
<dbReference type="InterPro" id="IPR016162">
    <property type="entry name" value="Ald_DH_N"/>
</dbReference>
<dbReference type="InterPro" id="IPR025703">
    <property type="entry name" value="Bifunct_PutA"/>
</dbReference>
<dbReference type="InterPro" id="IPR002872">
    <property type="entry name" value="Proline_DH_dom"/>
</dbReference>
<feature type="active site" evidence="6">
    <location>
        <position position="806"/>
    </location>
</feature>
<evidence type="ECO:0000259" key="9">
    <source>
        <dbReference type="Pfam" id="PF14850"/>
    </source>
</evidence>
<dbReference type="EC" id="1.2.1.88" evidence="5"/>
<dbReference type="InterPro" id="IPR016160">
    <property type="entry name" value="Ald_DH_CS_CYS"/>
</dbReference>
<dbReference type="SUPFAM" id="SSF81935">
    <property type="entry name" value="N-terminal domain of bifunctional PutA protein"/>
    <property type="match status" value="1"/>
</dbReference>
<dbReference type="InterPro" id="IPR024082">
    <property type="entry name" value="PRODH_PutA_dom_II"/>
</dbReference>
<dbReference type="Pfam" id="PF01619">
    <property type="entry name" value="Pro_dh"/>
    <property type="match status" value="1"/>
</dbReference>
<dbReference type="InterPro" id="IPR041349">
    <property type="entry name" value="PRODH"/>
</dbReference>